<dbReference type="InterPro" id="IPR008514">
    <property type="entry name" value="T6SS_Hcp"/>
</dbReference>
<reference evidence="2" key="2">
    <citation type="submission" date="2016-10" db="EMBL/GenBank/DDBJ databases">
        <authorList>
            <person name="de Groot N.N."/>
        </authorList>
    </citation>
    <scope>NUCLEOTIDE SEQUENCE [LARGE SCALE GENOMIC DNA]</scope>
    <source>
        <strain evidence="2">DSM 17908</strain>
    </source>
</reference>
<evidence type="ECO:0008006" key="5">
    <source>
        <dbReference type="Google" id="ProtNLM"/>
    </source>
</evidence>
<dbReference type="EMBL" id="NITY01000040">
    <property type="protein sequence ID" value="PHM33618.1"/>
    <property type="molecule type" value="Genomic_DNA"/>
</dbReference>
<gene>
    <name evidence="2" type="ORF">SAMN05421680_1892</name>
    <name evidence="1" type="ORF">Xmau_04509</name>
</gene>
<dbReference type="SUPFAM" id="SSF141452">
    <property type="entry name" value="Hcp1-like"/>
    <property type="match status" value="1"/>
</dbReference>
<sequence>MQYTTYMEILGAEQGLLSKNCSGNDAHKDKIQLHSLELSKGIDGLNDIEKIIFEKNVDGASPLLLNAIDKNEHLELTVFQCIDDKITHEFKFDNALIEKINTIFSYENKKSPYEKIQIKLKG</sequence>
<dbReference type="EMBL" id="FORG01000089">
    <property type="protein sequence ID" value="SFK38664.1"/>
    <property type="molecule type" value="Genomic_DNA"/>
</dbReference>
<dbReference type="Proteomes" id="UP000198919">
    <property type="component" value="Unassembled WGS sequence"/>
</dbReference>
<protein>
    <recommendedName>
        <fullName evidence="5">Type VI secretion system secreted protein Hcp</fullName>
    </recommendedName>
</protein>
<evidence type="ECO:0000313" key="2">
    <source>
        <dbReference type="EMBL" id="SFK38664.1"/>
    </source>
</evidence>
<proteinExistence type="predicted"/>
<dbReference type="InterPro" id="IPR036624">
    <property type="entry name" value="Hcp1-lik_sf"/>
</dbReference>
<evidence type="ECO:0000313" key="1">
    <source>
        <dbReference type="EMBL" id="PHM33618.1"/>
    </source>
</evidence>
<evidence type="ECO:0000313" key="4">
    <source>
        <dbReference type="Proteomes" id="UP000224607"/>
    </source>
</evidence>
<dbReference type="Gene3D" id="2.30.110.20">
    <property type="entry name" value="Hcp1-like"/>
    <property type="match status" value="1"/>
</dbReference>
<keyword evidence="4" id="KW-1185">Reference proteome</keyword>
<dbReference type="RefSeq" id="WP_092515011.1">
    <property type="nucleotide sequence ID" value="NZ_CAWNQB010000035.1"/>
</dbReference>
<dbReference type="STRING" id="351675.SAMN05421680_1892"/>
<reference evidence="3" key="1">
    <citation type="submission" date="2016-10" db="EMBL/GenBank/DDBJ databases">
        <authorList>
            <person name="Varghese N."/>
            <person name="Submissions S."/>
        </authorList>
    </citation>
    <scope>NUCLEOTIDE SEQUENCE [LARGE SCALE GENOMIC DNA]</scope>
    <source>
        <strain evidence="3">DSM 17908</strain>
    </source>
</reference>
<dbReference type="Pfam" id="PF05638">
    <property type="entry name" value="T6SS_HCP"/>
    <property type="match status" value="1"/>
</dbReference>
<dbReference type="AlphaFoldDB" id="A0A1I3Z3K0"/>
<name>A0A1I3Z3K0_9GAMM</name>
<reference evidence="1 4" key="3">
    <citation type="journal article" date="2017" name="Nat. Microbiol.">
        <title>Natural product diversity associated with the nematode symbionts Photorhabdus and Xenorhabdus.</title>
        <authorList>
            <person name="Tobias N.J."/>
            <person name="Wolff H."/>
            <person name="Djahanschiri B."/>
            <person name="Grundmann F."/>
            <person name="Kronenwerth M."/>
            <person name="Shi Y.M."/>
            <person name="Simonyi S."/>
            <person name="Grun P."/>
            <person name="Shapiro-Ilan D."/>
            <person name="Pidot S.J."/>
            <person name="Stinear T.P."/>
            <person name="Ebersberger I."/>
            <person name="Bode H.B."/>
        </authorList>
    </citation>
    <scope>NUCLEOTIDE SEQUENCE [LARGE SCALE GENOMIC DNA]</scope>
    <source>
        <strain evidence="1 4">DSM 17908</strain>
    </source>
</reference>
<dbReference type="OrthoDB" id="6445107at2"/>
<evidence type="ECO:0000313" key="3">
    <source>
        <dbReference type="Proteomes" id="UP000198919"/>
    </source>
</evidence>
<dbReference type="Proteomes" id="UP000224607">
    <property type="component" value="Unassembled WGS sequence"/>
</dbReference>
<accession>A0A1I3Z3K0</accession>
<organism evidence="2 3">
    <name type="scientific">Xenorhabdus mauleonii</name>
    <dbReference type="NCBI Taxonomy" id="351675"/>
    <lineage>
        <taxon>Bacteria</taxon>
        <taxon>Pseudomonadati</taxon>
        <taxon>Pseudomonadota</taxon>
        <taxon>Gammaproteobacteria</taxon>
        <taxon>Enterobacterales</taxon>
        <taxon>Morganellaceae</taxon>
        <taxon>Xenorhabdus</taxon>
    </lineage>
</organism>